<dbReference type="InterPro" id="IPR005238">
    <property type="entry name" value="ComB-like"/>
</dbReference>
<evidence type="ECO:0000256" key="1">
    <source>
        <dbReference type="ARBA" id="ARBA00001946"/>
    </source>
</evidence>
<comment type="catalytic activity">
    <reaction evidence="7">
        <text>(2R)-O-phospho-3-sulfolactate + H2O = (2R)-3-sulfolactate + phosphate</text>
        <dbReference type="Rhea" id="RHEA:23416"/>
        <dbReference type="ChEBI" id="CHEBI:15377"/>
        <dbReference type="ChEBI" id="CHEBI:15597"/>
        <dbReference type="ChEBI" id="CHEBI:43474"/>
        <dbReference type="ChEBI" id="CHEBI:58738"/>
        <dbReference type="EC" id="3.1.3.71"/>
    </reaction>
</comment>
<organism evidence="8 9">
    <name type="scientific">Oceanirhabdus seepicola</name>
    <dbReference type="NCBI Taxonomy" id="2828781"/>
    <lineage>
        <taxon>Bacteria</taxon>
        <taxon>Bacillati</taxon>
        <taxon>Bacillota</taxon>
        <taxon>Clostridia</taxon>
        <taxon>Eubacteriales</taxon>
        <taxon>Clostridiaceae</taxon>
        <taxon>Oceanirhabdus</taxon>
    </lineage>
</organism>
<accession>A0A9J6NX36</accession>
<evidence type="ECO:0000256" key="5">
    <source>
        <dbReference type="ARBA" id="ARBA00022801"/>
    </source>
</evidence>
<reference evidence="8" key="1">
    <citation type="journal article" date="2021" name="mSystems">
        <title>Bacteria and Archaea Synergistically Convert Glycine Betaine to Biogenic Methane in the Formosa Cold Seep of the South China Sea.</title>
        <authorList>
            <person name="Li L."/>
            <person name="Zhang W."/>
            <person name="Zhang S."/>
            <person name="Song L."/>
            <person name="Sun Q."/>
            <person name="Zhang H."/>
            <person name="Xiang H."/>
            <person name="Dong X."/>
        </authorList>
    </citation>
    <scope>NUCLEOTIDE SEQUENCE</scope>
    <source>
        <strain evidence="8">ZWT</strain>
    </source>
</reference>
<evidence type="ECO:0000256" key="7">
    <source>
        <dbReference type="ARBA" id="ARBA00033711"/>
    </source>
</evidence>
<evidence type="ECO:0000313" key="9">
    <source>
        <dbReference type="Proteomes" id="UP001056429"/>
    </source>
</evidence>
<evidence type="ECO:0000313" key="8">
    <source>
        <dbReference type="EMBL" id="MCM1989018.1"/>
    </source>
</evidence>
<dbReference type="GO" id="GO:0050545">
    <property type="term" value="F:sulfopyruvate decarboxylase activity"/>
    <property type="evidence" value="ECO:0007669"/>
    <property type="project" value="TreeGrafter"/>
</dbReference>
<dbReference type="GO" id="GO:0050532">
    <property type="term" value="F:2-phosphosulfolactate phosphatase activity"/>
    <property type="evidence" value="ECO:0007669"/>
    <property type="project" value="UniProtKB-EC"/>
</dbReference>
<comment type="similarity">
    <text evidence="2">Belongs to the ComB family.</text>
</comment>
<proteinExistence type="inferred from homology"/>
<evidence type="ECO:0000256" key="6">
    <source>
        <dbReference type="ARBA" id="ARBA00022842"/>
    </source>
</evidence>
<dbReference type="GO" id="GO:0000287">
    <property type="term" value="F:magnesium ion binding"/>
    <property type="evidence" value="ECO:0007669"/>
    <property type="project" value="InterPro"/>
</dbReference>
<dbReference type="Proteomes" id="UP001056429">
    <property type="component" value="Unassembled WGS sequence"/>
</dbReference>
<dbReference type="EMBL" id="JAGSOJ010000001">
    <property type="protein sequence ID" value="MCM1989018.1"/>
    <property type="molecule type" value="Genomic_DNA"/>
</dbReference>
<dbReference type="RefSeq" id="WP_250857884.1">
    <property type="nucleotide sequence ID" value="NZ_JAGSOJ010000001.1"/>
</dbReference>
<name>A0A9J6NX36_9CLOT</name>
<keyword evidence="5" id="KW-0378">Hydrolase</keyword>
<sequence>MEIRILQLIDGAKKAEGLTVIIDVFRAFSVACYTFGRGVKRHIPVGEVNFARKLKEENNDYILVGERNGITLPGFDFGNSPTQIIGADLSDRTVVHTTTAGTQGIVNANRAEEIITGSFVNASAIIRYIKQRNPKIVSLVCMGYAYEDEAEEDVLCAEYIKSALEGKVLDHNEIKERLRQDAGKRFFQPESQGWAPEGDFDLCLDFNRFNFILRAEKNDDGLFYLRKIDI</sequence>
<dbReference type="AlphaFoldDB" id="A0A9J6NX36"/>
<gene>
    <name evidence="8" type="ORF">KDK92_04635</name>
</gene>
<evidence type="ECO:0000256" key="2">
    <source>
        <dbReference type="ARBA" id="ARBA00009997"/>
    </source>
</evidence>
<dbReference type="PANTHER" id="PTHR37311:SF1">
    <property type="entry name" value="2-PHOSPHOSULFOLACTATE PHOSPHATASE-RELATED"/>
    <property type="match status" value="1"/>
</dbReference>
<keyword evidence="9" id="KW-1185">Reference proteome</keyword>
<evidence type="ECO:0000256" key="4">
    <source>
        <dbReference type="ARBA" id="ARBA00021948"/>
    </source>
</evidence>
<dbReference type="Gene3D" id="3.90.1560.10">
    <property type="entry name" value="ComB-like"/>
    <property type="match status" value="1"/>
</dbReference>
<comment type="caution">
    <text evidence="8">The sequence shown here is derived from an EMBL/GenBank/DDBJ whole genome shotgun (WGS) entry which is preliminary data.</text>
</comment>
<evidence type="ECO:0000256" key="3">
    <source>
        <dbReference type="ARBA" id="ARBA00012953"/>
    </source>
</evidence>
<dbReference type="InterPro" id="IPR036702">
    <property type="entry name" value="ComB-like_sf"/>
</dbReference>
<comment type="cofactor">
    <cofactor evidence="1">
        <name>Mg(2+)</name>
        <dbReference type="ChEBI" id="CHEBI:18420"/>
    </cofactor>
</comment>
<dbReference type="SUPFAM" id="SSF142823">
    <property type="entry name" value="ComB-like"/>
    <property type="match status" value="1"/>
</dbReference>
<dbReference type="EC" id="3.1.3.71" evidence="3"/>
<dbReference type="Pfam" id="PF04029">
    <property type="entry name" value="2-ph_phosp"/>
    <property type="match status" value="1"/>
</dbReference>
<reference evidence="8" key="2">
    <citation type="submission" date="2021-04" db="EMBL/GenBank/DDBJ databases">
        <authorList>
            <person name="Dong X."/>
        </authorList>
    </citation>
    <scope>NUCLEOTIDE SEQUENCE</scope>
    <source>
        <strain evidence="8">ZWT</strain>
    </source>
</reference>
<protein>
    <recommendedName>
        <fullName evidence="4">Probable 2-phosphosulfolactate phosphatase</fullName>
        <ecNumber evidence="3">3.1.3.71</ecNumber>
    </recommendedName>
</protein>
<dbReference type="PANTHER" id="PTHR37311">
    <property type="entry name" value="2-PHOSPHOSULFOLACTATE PHOSPHATASE-RELATED"/>
    <property type="match status" value="1"/>
</dbReference>
<keyword evidence="6" id="KW-0460">Magnesium</keyword>